<organism evidence="1 2">
    <name type="scientific">Geomicrobium halophilum</name>
    <dbReference type="NCBI Taxonomy" id="549000"/>
    <lineage>
        <taxon>Bacteria</taxon>
        <taxon>Bacillati</taxon>
        <taxon>Bacillota</taxon>
        <taxon>Bacilli</taxon>
        <taxon>Bacillales</taxon>
        <taxon>Geomicrobium</taxon>
    </lineage>
</organism>
<dbReference type="AlphaFoldDB" id="A0A841PLK7"/>
<evidence type="ECO:0000313" key="2">
    <source>
        <dbReference type="Proteomes" id="UP000568839"/>
    </source>
</evidence>
<proteinExistence type="predicted"/>
<reference evidence="1 2" key="1">
    <citation type="submission" date="2020-08" db="EMBL/GenBank/DDBJ databases">
        <title>Genomic Encyclopedia of Type Strains, Phase IV (KMG-IV): sequencing the most valuable type-strain genomes for metagenomic binning, comparative biology and taxonomic classification.</title>
        <authorList>
            <person name="Goeker M."/>
        </authorList>
    </citation>
    <scope>NUCLEOTIDE SEQUENCE [LARGE SCALE GENOMIC DNA]</scope>
    <source>
        <strain evidence="1 2">DSM 21769</strain>
    </source>
</reference>
<comment type="caution">
    <text evidence="1">The sequence shown here is derived from an EMBL/GenBank/DDBJ whole genome shotgun (WGS) entry which is preliminary data.</text>
</comment>
<dbReference type="EMBL" id="JACHHJ010000002">
    <property type="protein sequence ID" value="MBB6449650.1"/>
    <property type="molecule type" value="Genomic_DNA"/>
</dbReference>
<keyword evidence="2" id="KW-1185">Reference proteome</keyword>
<gene>
    <name evidence="1" type="ORF">HNR44_001628</name>
</gene>
<accession>A0A841PLK7</accession>
<dbReference type="Proteomes" id="UP000568839">
    <property type="component" value="Unassembled WGS sequence"/>
</dbReference>
<name>A0A841PLK7_9BACL</name>
<protein>
    <submittedName>
        <fullName evidence="1">Uncharacterized protein</fullName>
    </submittedName>
</protein>
<evidence type="ECO:0000313" key="1">
    <source>
        <dbReference type="EMBL" id="MBB6449650.1"/>
    </source>
</evidence>
<sequence length="68" mass="7899">MLGYEHKMTFFGIQIVYMVTKPEKLNQGSMLTMSGQAVVHLLLYCMRKRRHGLVFFKIAYRTAEISQG</sequence>